<evidence type="ECO:0000256" key="2">
    <source>
        <dbReference type="ARBA" id="ARBA00004167"/>
    </source>
</evidence>
<dbReference type="Gene3D" id="3.30.40.10">
    <property type="entry name" value="Zinc/RING finger domain, C3HC4 (zinc finger)"/>
    <property type="match status" value="1"/>
</dbReference>
<dbReference type="Proteomes" id="UP000009168">
    <property type="component" value="Unassembled WGS sequence"/>
</dbReference>
<evidence type="ECO:0000313" key="19">
    <source>
        <dbReference type="Proteomes" id="UP000009168"/>
    </source>
</evidence>
<dbReference type="PROSITE" id="PS51873">
    <property type="entry name" value="TRIAD"/>
    <property type="match status" value="1"/>
</dbReference>
<evidence type="ECO:0000256" key="15">
    <source>
        <dbReference type="SAM" id="Phobius"/>
    </source>
</evidence>
<dbReference type="Pfam" id="PF22191">
    <property type="entry name" value="IBR_1"/>
    <property type="match status" value="1"/>
</dbReference>
<keyword evidence="13 15" id="KW-0472">Membrane</keyword>
<dbReference type="PROSITE" id="PS50089">
    <property type="entry name" value="ZF_RING_2"/>
    <property type="match status" value="1"/>
</dbReference>
<comment type="pathway">
    <text evidence="3">Protein modification; protein ubiquitination.</text>
</comment>
<comment type="subcellular location">
    <subcellularLocation>
        <location evidence="2">Membrane</location>
        <topology evidence="2">Single-pass membrane protein</topology>
    </subcellularLocation>
</comment>
<dbReference type="EC" id="2.3.2.31" evidence="4"/>
<dbReference type="Pfam" id="PF01485">
    <property type="entry name" value="IBR"/>
    <property type="match status" value="1"/>
</dbReference>
<evidence type="ECO:0000256" key="11">
    <source>
        <dbReference type="ARBA" id="ARBA00022833"/>
    </source>
</evidence>
<keyword evidence="7" id="KW-0479">Metal-binding</keyword>
<feature type="transmembrane region" description="Helical" evidence="15">
    <location>
        <begin position="578"/>
        <end position="608"/>
    </location>
</feature>
<dbReference type="STRING" id="312017.Q22XZ2"/>
<dbReference type="SMART" id="SM00647">
    <property type="entry name" value="IBR"/>
    <property type="match status" value="2"/>
</dbReference>
<dbReference type="InterPro" id="IPR044066">
    <property type="entry name" value="TRIAD_supradom"/>
</dbReference>
<evidence type="ECO:0000256" key="14">
    <source>
        <dbReference type="PROSITE-ProRule" id="PRU00175"/>
    </source>
</evidence>
<dbReference type="SMART" id="SM00184">
    <property type="entry name" value="RING"/>
    <property type="match status" value="2"/>
</dbReference>
<feature type="domain" description="RING-type" evidence="16">
    <location>
        <begin position="307"/>
        <end position="353"/>
    </location>
</feature>
<evidence type="ECO:0000256" key="4">
    <source>
        <dbReference type="ARBA" id="ARBA00012251"/>
    </source>
</evidence>
<dbReference type="FunFam" id="3.30.40.10:FF:000051">
    <property type="entry name" value="RBR-type E3 ubiquitin transferase"/>
    <property type="match status" value="1"/>
</dbReference>
<dbReference type="PROSITE" id="PS00518">
    <property type="entry name" value="ZF_RING_1"/>
    <property type="match status" value="1"/>
</dbReference>
<dbReference type="RefSeq" id="XP_001010477.2">
    <property type="nucleotide sequence ID" value="XM_001010477.2"/>
</dbReference>
<dbReference type="InterPro" id="IPR013083">
    <property type="entry name" value="Znf_RING/FYVE/PHD"/>
</dbReference>
<dbReference type="OrthoDB" id="297477at2759"/>
<evidence type="ECO:0000256" key="7">
    <source>
        <dbReference type="ARBA" id="ARBA00022723"/>
    </source>
</evidence>
<evidence type="ECO:0000259" key="16">
    <source>
        <dbReference type="PROSITE" id="PS50089"/>
    </source>
</evidence>
<dbReference type="GeneID" id="7837327"/>
<evidence type="ECO:0000256" key="8">
    <source>
        <dbReference type="ARBA" id="ARBA00022737"/>
    </source>
</evidence>
<keyword evidence="19" id="KW-1185">Reference proteome</keyword>
<comment type="catalytic activity">
    <reaction evidence="1">
        <text>[E2 ubiquitin-conjugating enzyme]-S-ubiquitinyl-L-cysteine + [acceptor protein]-L-lysine = [E2 ubiquitin-conjugating enzyme]-L-cysteine + [acceptor protein]-N(6)-ubiquitinyl-L-lysine.</text>
        <dbReference type="EC" id="2.3.2.31"/>
    </reaction>
</comment>
<dbReference type="EMBL" id="GG662749">
    <property type="protein sequence ID" value="EAR90232.2"/>
    <property type="molecule type" value="Genomic_DNA"/>
</dbReference>
<proteinExistence type="predicted"/>
<keyword evidence="6 15" id="KW-0812">Transmembrane</keyword>
<dbReference type="PANTHER" id="PTHR22770">
    <property type="entry name" value="UBIQUITIN CONJUGATING ENZYME 7 INTERACTING PROTEIN-RELATED"/>
    <property type="match status" value="1"/>
</dbReference>
<dbReference type="GO" id="GO:0031090">
    <property type="term" value="C:organelle membrane"/>
    <property type="evidence" value="ECO:0007669"/>
    <property type="project" value="UniProtKB-ARBA"/>
</dbReference>
<dbReference type="GO" id="GO:0005737">
    <property type="term" value="C:cytoplasm"/>
    <property type="evidence" value="ECO:0007669"/>
    <property type="project" value="UniProtKB-ARBA"/>
</dbReference>
<reference evidence="19" key="1">
    <citation type="journal article" date="2006" name="PLoS Biol.">
        <title>Macronuclear genome sequence of the ciliate Tetrahymena thermophila, a model eukaryote.</title>
        <authorList>
            <person name="Eisen J.A."/>
            <person name="Coyne R.S."/>
            <person name="Wu M."/>
            <person name="Wu D."/>
            <person name="Thiagarajan M."/>
            <person name="Wortman J.R."/>
            <person name="Badger J.H."/>
            <person name="Ren Q."/>
            <person name="Amedeo P."/>
            <person name="Jones K.M."/>
            <person name="Tallon L.J."/>
            <person name="Delcher A.L."/>
            <person name="Salzberg S.L."/>
            <person name="Silva J.C."/>
            <person name="Haas B.J."/>
            <person name="Majoros W.H."/>
            <person name="Farzad M."/>
            <person name="Carlton J.M."/>
            <person name="Smith R.K. Jr."/>
            <person name="Garg J."/>
            <person name="Pearlman R.E."/>
            <person name="Karrer K.M."/>
            <person name="Sun L."/>
            <person name="Manning G."/>
            <person name="Elde N.C."/>
            <person name="Turkewitz A.P."/>
            <person name="Asai D.J."/>
            <person name="Wilkes D.E."/>
            <person name="Wang Y."/>
            <person name="Cai H."/>
            <person name="Collins K."/>
            <person name="Stewart B.A."/>
            <person name="Lee S.R."/>
            <person name="Wilamowska K."/>
            <person name="Weinberg Z."/>
            <person name="Ruzzo W.L."/>
            <person name="Wloga D."/>
            <person name="Gaertig J."/>
            <person name="Frankel J."/>
            <person name="Tsao C.-C."/>
            <person name="Gorovsky M.A."/>
            <person name="Keeling P.J."/>
            <person name="Waller R.F."/>
            <person name="Patron N.J."/>
            <person name="Cherry J.M."/>
            <person name="Stover N.A."/>
            <person name="Krieger C.J."/>
            <person name="del Toro C."/>
            <person name="Ryder H.F."/>
            <person name="Williamson S.C."/>
            <person name="Barbeau R.A."/>
            <person name="Hamilton E.P."/>
            <person name="Orias E."/>
        </authorList>
    </citation>
    <scope>NUCLEOTIDE SEQUENCE [LARGE SCALE GENOMIC DNA]</scope>
    <source>
        <strain evidence="19">SB210</strain>
    </source>
</reference>
<protein>
    <recommendedName>
        <fullName evidence="4">RBR-type E3 ubiquitin transferase</fullName>
        <ecNumber evidence="4">2.3.2.31</ecNumber>
    </recommendedName>
</protein>
<evidence type="ECO:0000256" key="13">
    <source>
        <dbReference type="ARBA" id="ARBA00023136"/>
    </source>
</evidence>
<keyword evidence="11" id="KW-0862">Zinc</keyword>
<evidence type="ECO:0000259" key="17">
    <source>
        <dbReference type="PROSITE" id="PS51873"/>
    </source>
</evidence>
<keyword evidence="10" id="KW-0833">Ubl conjugation pathway</keyword>
<dbReference type="SUPFAM" id="SSF57850">
    <property type="entry name" value="RING/U-box"/>
    <property type="match status" value="3"/>
</dbReference>
<dbReference type="InterPro" id="IPR002867">
    <property type="entry name" value="IBR_dom"/>
</dbReference>
<dbReference type="KEGG" id="tet:TTHERM_00355790"/>
<feature type="transmembrane region" description="Helical" evidence="15">
    <location>
        <begin position="529"/>
        <end position="558"/>
    </location>
</feature>
<evidence type="ECO:0000313" key="18">
    <source>
        <dbReference type="EMBL" id="EAR90232.2"/>
    </source>
</evidence>
<name>Q22XZ2_TETTS</name>
<dbReference type="HOGENOM" id="CLU_421240_0_0_1"/>
<keyword evidence="5" id="KW-0808">Transferase</keyword>
<evidence type="ECO:0000256" key="5">
    <source>
        <dbReference type="ARBA" id="ARBA00022679"/>
    </source>
</evidence>
<keyword evidence="12 15" id="KW-1133">Transmembrane helix</keyword>
<evidence type="ECO:0000256" key="3">
    <source>
        <dbReference type="ARBA" id="ARBA00004906"/>
    </source>
</evidence>
<dbReference type="InterPro" id="IPR051628">
    <property type="entry name" value="LUBAC_E3_Ligases"/>
</dbReference>
<evidence type="ECO:0000256" key="9">
    <source>
        <dbReference type="ARBA" id="ARBA00022771"/>
    </source>
</evidence>
<gene>
    <name evidence="18" type="ORF">TTHERM_00355790</name>
</gene>
<dbReference type="InterPro" id="IPR001841">
    <property type="entry name" value="Znf_RING"/>
</dbReference>
<dbReference type="InParanoid" id="Q22XZ2"/>
<dbReference type="AlphaFoldDB" id="Q22XZ2"/>
<dbReference type="Gene3D" id="1.20.120.1750">
    <property type="match status" value="1"/>
</dbReference>
<evidence type="ECO:0000256" key="12">
    <source>
        <dbReference type="ARBA" id="ARBA00022989"/>
    </source>
</evidence>
<dbReference type="GO" id="GO:0061630">
    <property type="term" value="F:ubiquitin protein ligase activity"/>
    <property type="evidence" value="ECO:0007669"/>
    <property type="project" value="UniProtKB-EC"/>
</dbReference>
<dbReference type="InterPro" id="IPR017907">
    <property type="entry name" value="Znf_RING_CS"/>
</dbReference>
<dbReference type="GO" id="GO:0008270">
    <property type="term" value="F:zinc ion binding"/>
    <property type="evidence" value="ECO:0007669"/>
    <property type="project" value="UniProtKB-KW"/>
</dbReference>
<sequence length="616" mass="71707">MIYSQEECIIQSTRDIVELPNISKITQASKIYQASKICHEKNPTVTQTMITGLTNSTYESISGTKNTIYQQQNSQKEENLKNQHFSQKSILLSNKEQDQAFSIFYKNDQASNDSSKNQNNDMQIETNSILSNKSRNQSDQLTQDLKAKWVFTRLLEMNISQYTYQDVINILCLLQQQHQMNKEDFLQYMVDKNFIQSQLKKQEHAINIDSIKGIQHEKFKQVLTIKQDMRQVQKNQGDEKIPDIENSLVQERQSKNEQILQNSFLYNSTNTQNMKQRMINRHIQFRCSVKTQTKNYFLSEAEGGVTCNICCLSYQREYFYTLDSCNHLFCKNCIIQYLENCINTSQVLKIKCPDENCKVEFTDQILQKILDTKTFQKYLKFKELKIINSDPTLKWCNRTGCTFYCKINLNDPKIICKCGHQMCFQCGNNWHEGKTCDEVIQEEFQGAIQKYVISFCPTCKSKVQKASGCNRIYCPICSQSFCWICRTPNISYAHFSHLNILGCPGKQFSRSNPDENPQYQRIVMFIPRLIVFICILAAFTAIMPFFLVGLAIITPNYFYWNNVNQNYAIPKQKQKQRFVKAIGISILLLFVGVILFPICLIPGSCIVLHRIIKNRL</sequence>
<keyword evidence="9 14" id="KW-0863">Zinc-finger</keyword>
<accession>Q22XZ2</accession>
<feature type="domain" description="RING-type" evidence="17">
    <location>
        <begin position="303"/>
        <end position="509"/>
    </location>
</feature>
<keyword evidence="8" id="KW-0677">Repeat</keyword>
<evidence type="ECO:0000256" key="1">
    <source>
        <dbReference type="ARBA" id="ARBA00001798"/>
    </source>
</evidence>
<evidence type="ECO:0000256" key="10">
    <source>
        <dbReference type="ARBA" id="ARBA00022786"/>
    </source>
</evidence>
<evidence type="ECO:0000256" key="6">
    <source>
        <dbReference type="ARBA" id="ARBA00022692"/>
    </source>
</evidence>
<organism evidence="18 19">
    <name type="scientific">Tetrahymena thermophila (strain SB210)</name>
    <dbReference type="NCBI Taxonomy" id="312017"/>
    <lineage>
        <taxon>Eukaryota</taxon>
        <taxon>Sar</taxon>
        <taxon>Alveolata</taxon>
        <taxon>Ciliophora</taxon>
        <taxon>Intramacronucleata</taxon>
        <taxon>Oligohymenophorea</taxon>
        <taxon>Hymenostomatida</taxon>
        <taxon>Tetrahymenina</taxon>
        <taxon>Tetrahymenidae</taxon>
        <taxon>Tetrahymena</taxon>
    </lineage>
</organism>